<proteinExistence type="predicted"/>
<protein>
    <submittedName>
        <fullName evidence="17">Protein Z, vitamin K-dependent plasma glycoprotein b</fullName>
    </submittedName>
</protein>
<dbReference type="InterPro" id="IPR009003">
    <property type="entry name" value="Peptidase_S1_PA"/>
</dbReference>
<dbReference type="InterPro" id="IPR000152">
    <property type="entry name" value="EGF-type_Asp/Asn_hydroxyl_site"/>
</dbReference>
<evidence type="ECO:0000313" key="17">
    <source>
        <dbReference type="RefSeq" id="XP_029282972.1"/>
    </source>
</evidence>
<keyword evidence="5" id="KW-0645">Protease</keyword>
<dbReference type="GO" id="GO:0005615">
    <property type="term" value="C:extracellular space"/>
    <property type="evidence" value="ECO:0007669"/>
    <property type="project" value="TreeGrafter"/>
</dbReference>
<dbReference type="InterPro" id="IPR050442">
    <property type="entry name" value="Peptidase_S1_coag_factors"/>
</dbReference>
<dbReference type="PROSITE" id="PS50998">
    <property type="entry name" value="GLA_2"/>
    <property type="match status" value="1"/>
</dbReference>
<keyword evidence="6" id="KW-0677">Repeat</keyword>
<dbReference type="Pfam" id="PF00089">
    <property type="entry name" value="Trypsin"/>
    <property type="match status" value="1"/>
</dbReference>
<sequence length="443" mass="48591">MAVSIMSARCRASLLALLACFLQVLIRGQVFQAPGTQDVFLRPKRANQFLLEEILQGNLERECQEELCNYEEAREYFEDTEKTMAFWTVYYDGDQCKPPPCLNGGNCTDWLGGFRCQCPPPHYGAACELELPTCPTHGPAACHQLCTASYNSFACSCLSGFSLQPDGRSCRPEVTFPCGRLPDDFNATAPMCRHGNCPWQVSLLNSGGVELCGGVVLGRRSVLTAARCLDTDTGSPPQPSHFAVLAGADDKMVLSPVQALHVHDHYRTGHHGNDLALLELARPLPFDPALIHLCLPNKDFCENILMHSGRTGVTASWGGRRTQKLVYKTLDECRGRLNVSQPLSNKMFCMERQNRHTVNQNQTQNGPQGTPNGPRRCGVLLPGTAVATVERGTAFVTGLLASSSSGCGGELVFTKLSRYLNWIRPRLEAAEGHMTPQVSLRHL</sequence>
<dbReference type="PANTHER" id="PTHR24278:SF35">
    <property type="entry name" value="PROTEIN Z, VITAMIN K-DEPENDENT PLASMA GLYCOPROTEIN B"/>
    <property type="match status" value="1"/>
</dbReference>
<dbReference type="PANTHER" id="PTHR24278">
    <property type="entry name" value="COAGULATION FACTOR"/>
    <property type="match status" value="1"/>
</dbReference>
<evidence type="ECO:0000256" key="12">
    <source>
        <dbReference type="SAM" id="SignalP"/>
    </source>
</evidence>
<evidence type="ECO:0000256" key="5">
    <source>
        <dbReference type="ARBA" id="ARBA00022670"/>
    </source>
</evidence>
<dbReference type="Gene3D" id="4.10.740.10">
    <property type="entry name" value="Coagulation Factor IX"/>
    <property type="match status" value="1"/>
</dbReference>
<evidence type="ECO:0000256" key="8">
    <source>
        <dbReference type="ARBA" id="ARBA00022837"/>
    </source>
</evidence>
<evidence type="ECO:0000256" key="7">
    <source>
        <dbReference type="ARBA" id="ARBA00022801"/>
    </source>
</evidence>
<feature type="domain" description="Gla" evidence="15">
    <location>
        <begin position="46"/>
        <end position="92"/>
    </location>
</feature>
<feature type="chain" id="PRO_5026812472" evidence="12">
    <location>
        <begin position="29"/>
        <end position="443"/>
    </location>
</feature>
<evidence type="ECO:0000256" key="4">
    <source>
        <dbReference type="ARBA" id="ARBA00022536"/>
    </source>
</evidence>
<evidence type="ECO:0000256" key="11">
    <source>
        <dbReference type="PROSITE-ProRule" id="PRU00076"/>
    </source>
</evidence>
<dbReference type="InterPro" id="IPR017857">
    <property type="entry name" value="Coagulation_fac-like_Gla_dom"/>
</dbReference>
<dbReference type="Pfam" id="PF00594">
    <property type="entry name" value="Gla"/>
    <property type="match status" value="1"/>
</dbReference>
<comment type="caution">
    <text evidence="11">Lacks conserved residue(s) required for the propagation of feature annotation.</text>
</comment>
<reference evidence="17" key="1">
    <citation type="submission" date="2025-08" db="UniProtKB">
        <authorList>
            <consortium name="RefSeq"/>
        </authorList>
    </citation>
    <scope>IDENTIFICATION</scope>
</reference>
<evidence type="ECO:0000256" key="3">
    <source>
        <dbReference type="ARBA" id="ARBA00022525"/>
    </source>
</evidence>
<dbReference type="PROSITE" id="PS00022">
    <property type="entry name" value="EGF_1"/>
    <property type="match status" value="1"/>
</dbReference>
<dbReference type="SUPFAM" id="SSF57630">
    <property type="entry name" value="GLA-domain"/>
    <property type="match status" value="1"/>
</dbReference>
<dbReference type="GO" id="GO:0005509">
    <property type="term" value="F:calcium ion binding"/>
    <property type="evidence" value="ECO:0007669"/>
    <property type="project" value="InterPro"/>
</dbReference>
<keyword evidence="4 11" id="KW-0245">EGF-like domain</keyword>
<dbReference type="InterPro" id="IPR000742">
    <property type="entry name" value="EGF"/>
</dbReference>
<dbReference type="PROSITE" id="PS00010">
    <property type="entry name" value="ASX_HYDROXYL"/>
    <property type="match status" value="1"/>
</dbReference>
<evidence type="ECO:0000256" key="10">
    <source>
        <dbReference type="ARBA" id="ARBA00023180"/>
    </source>
</evidence>
<dbReference type="InterPro" id="IPR012224">
    <property type="entry name" value="Pept_S1A_FX"/>
</dbReference>
<dbReference type="SMART" id="SM00020">
    <property type="entry name" value="Tryp_SPc"/>
    <property type="match status" value="1"/>
</dbReference>
<dbReference type="InterPro" id="IPR000294">
    <property type="entry name" value="GLA_domain"/>
</dbReference>
<dbReference type="CTD" id="558106"/>
<name>A0A6J2PCV0_COTGO</name>
<dbReference type="KEGG" id="cgob:115005339"/>
<evidence type="ECO:0000259" key="13">
    <source>
        <dbReference type="PROSITE" id="PS50026"/>
    </source>
</evidence>
<dbReference type="FunFam" id="4.10.740.10:FF:000001">
    <property type="entry name" value="vitamin K-dependent protein S"/>
    <property type="match status" value="1"/>
</dbReference>
<keyword evidence="7" id="KW-0378">Hydrolase</keyword>
<dbReference type="PROSITE" id="PS50026">
    <property type="entry name" value="EGF_3"/>
    <property type="match status" value="1"/>
</dbReference>
<dbReference type="PROSITE" id="PS01187">
    <property type="entry name" value="EGF_CA"/>
    <property type="match status" value="1"/>
</dbReference>
<keyword evidence="9 11" id="KW-1015">Disulfide bond</keyword>
<dbReference type="InterPro" id="IPR001881">
    <property type="entry name" value="EGF-like_Ca-bd_dom"/>
</dbReference>
<dbReference type="SMART" id="SM00069">
    <property type="entry name" value="GLA"/>
    <property type="match status" value="1"/>
</dbReference>
<dbReference type="FunFam" id="2.10.25.10:FF:000006">
    <property type="entry name" value="Versican core protein-like isoform 1"/>
    <property type="match status" value="1"/>
</dbReference>
<dbReference type="InterPro" id="IPR043504">
    <property type="entry name" value="Peptidase_S1_PA_chymotrypsin"/>
</dbReference>
<dbReference type="SMART" id="SM00181">
    <property type="entry name" value="EGF"/>
    <property type="match status" value="2"/>
</dbReference>
<keyword evidence="10" id="KW-0325">Glycoprotein</keyword>
<evidence type="ECO:0000256" key="2">
    <source>
        <dbReference type="ARBA" id="ARBA00022479"/>
    </source>
</evidence>
<keyword evidence="3" id="KW-0964">Secreted</keyword>
<keyword evidence="8" id="KW-0106">Calcium</keyword>
<dbReference type="Proteomes" id="UP000504630">
    <property type="component" value="Unplaced"/>
</dbReference>
<comment type="subcellular location">
    <subcellularLocation>
        <location evidence="1">Secreted</location>
    </subcellularLocation>
</comment>
<dbReference type="InterPro" id="IPR035972">
    <property type="entry name" value="GLA-like_dom_SF"/>
</dbReference>
<accession>A0A6J2PCV0</accession>
<dbReference type="GO" id="GO:0006508">
    <property type="term" value="P:proteolysis"/>
    <property type="evidence" value="ECO:0007669"/>
    <property type="project" value="UniProtKB-KW"/>
</dbReference>
<dbReference type="InterPro" id="IPR018097">
    <property type="entry name" value="EGF_Ca-bd_CS"/>
</dbReference>
<dbReference type="InParanoid" id="A0A6J2PCV0"/>
<dbReference type="SUPFAM" id="SSF50494">
    <property type="entry name" value="Trypsin-like serine proteases"/>
    <property type="match status" value="1"/>
</dbReference>
<dbReference type="InterPro" id="IPR001254">
    <property type="entry name" value="Trypsin_dom"/>
</dbReference>
<gene>
    <name evidence="17" type="primary">prozb</name>
</gene>
<keyword evidence="2" id="KW-0301">Gamma-carboxyglutamic acid</keyword>
<dbReference type="Gene3D" id="2.40.10.10">
    <property type="entry name" value="Trypsin-like serine proteases"/>
    <property type="match status" value="1"/>
</dbReference>
<dbReference type="GO" id="GO:0004252">
    <property type="term" value="F:serine-type endopeptidase activity"/>
    <property type="evidence" value="ECO:0007669"/>
    <property type="project" value="InterPro"/>
</dbReference>
<evidence type="ECO:0000259" key="14">
    <source>
        <dbReference type="PROSITE" id="PS50240"/>
    </source>
</evidence>
<dbReference type="SMART" id="SM00179">
    <property type="entry name" value="EGF_CA"/>
    <property type="match status" value="2"/>
</dbReference>
<dbReference type="FunCoup" id="A0A6J2PCV0">
    <property type="interactions" value="7"/>
</dbReference>
<dbReference type="PIRSF" id="PIRSF001143">
    <property type="entry name" value="Factor_X"/>
    <property type="match status" value="1"/>
</dbReference>
<dbReference type="PROSITE" id="PS50240">
    <property type="entry name" value="TRYPSIN_DOM"/>
    <property type="match status" value="1"/>
</dbReference>
<organism evidence="16 17">
    <name type="scientific">Cottoperca gobio</name>
    <name type="common">Frogmouth</name>
    <name type="synonym">Aphritis gobio</name>
    <dbReference type="NCBI Taxonomy" id="56716"/>
    <lineage>
        <taxon>Eukaryota</taxon>
        <taxon>Metazoa</taxon>
        <taxon>Chordata</taxon>
        <taxon>Craniata</taxon>
        <taxon>Vertebrata</taxon>
        <taxon>Euteleostomi</taxon>
        <taxon>Actinopterygii</taxon>
        <taxon>Neopterygii</taxon>
        <taxon>Teleostei</taxon>
        <taxon>Neoteleostei</taxon>
        <taxon>Acanthomorphata</taxon>
        <taxon>Eupercaria</taxon>
        <taxon>Perciformes</taxon>
        <taxon>Notothenioidei</taxon>
        <taxon>Bovichtidae</taxon>
        <taxon>Cottoperca</taxon>
    </lineage>
</organism>
<feature type="signal peptide" evidence="12">
    <location>
        <begin position="1"/>
        <end position="28"/>
    </location>
</feature>
<evidence type="ECO:0000256" key="1">
    <source>
        <dbReference type="ARBA" id="ARBA00004613"/>
    </source>
</evidence>
<feature type="disulfide bond" evidence="11">
    <location>
        <begin position="118"/>
        <end position="127"/>
    </location>
</feature>
<dbReference type="PRINTS" id="PR00001">
    <property type="entry name" value="GLABLOOD"/>
</dbReference>
<feature type="domain" description="Peptidase S1" evidence="14">
    <location>
        <begin position="176"/>
        <end position="428"/>
    </location>
</feature>
<dbReference type="PROSITE" id="PS00011">
    <property type="entry name" value="GLA_1"/>
    <property type="match status" value="1"/>
</dbReference>
<dbReference type="AlphaFoldDB" id="A0A6J2PCV0"/>
<evidence type="ECO:0000259" key="15">
    <source>
        <dbReference type="PROSITE" id="PS50998"/>
    </source>
</evidence>
<feature type="domain" description="EGF-like" evidence="13">
    <location>
        <begin position="92"/>
        <end position="128"/>
    </location>
</feature>
<keyword evidence="12" id="KW-0732">Signal</keyword>
<dbReference type="OrthoDB" id="7726766at2759"/>
<evidence type="ECO:0000256" key="6">
    <source>
        <dbReference type="ARBA" id="ARBA00022737"/>
    </source>
</evidence>
<evidence type="ECO:0000256" key="9">
    <source>
        <dbReference type="ARBA" id="ARBA00023157"/>
    </source>
</evidence>
<dbReference type="CDD" id="cd00054">
    <property type="entry name" value="EGF_CA"/>
    <property type="match status" value="1"/>
</dbReference>
<dbReference type="GO" id="GO:0007596">
    <property type="term" value="P:blood coagulation"/>
    <property type="evidence" value="ECO:0007669"/>
    <property type="project" value="InterPro"/>
</dbReference>
<evidence type="ECO:0000313" key="16">
    <source>
        <dbReference type="Proteomes" id="UP000504630"/>
    </source>
</evidence>
<dbReference type="GeneID" id="115005339"/>
<dbReference type="Gene3D" id="2.10.25.10">
    <property type="entry name" value="Laminin"/>
    <property type="match status" value="2"/>
</dbReference>
<keyword evidence="16" id="KW-1185">Reference proteome</keyword>
<dbReference type="SUPFAM" id="SSF57196">
    <property type="entry name" value="EGF/Laminin"/>
    <property type="match status" value="1"/>
</dbReference>
<dbReference type="RefSeq" id="XP_029282972.1">
    <property type="nucleotide sequence ID" value="XM_029427112.1"/>
</dbReference>